<sequence>MQECIFQFPIRHLIELNCYEKTVSGGSIIDILIQPVFSISMRKVFSVANITINFDDITDVSIIKYVSGLVIQDRIYCEVGYDSIVLPVTEYVNQALIYNTFAIAFICVFGGIFGGILVGTIQIVQVLIDAKNERVT</sequence>
<evidence type="ECO:0000256" key="1">
    <source>
        <dbReference type="SAM" id="Phobius"/>
    </source>
</evidence>
<evidence type="ECO:0000313" key="3">
    <source>
        <dbReference type="EMBL" id="KAH0575098.1"/>
    </source>
</evidence>
<name>V6LI35_9EUKA</name>
<dbReference type="AlphaFoldDB" id="V6LI35"/>
<organism evidence="2">
    <name type="scientific">Spironucleus salmonicida</name>
    <dbReference type="NCBI Taxonomy" id="348837"/>
    <lineage>
        <taxon>Eukaryota</taxon>
        <taxon>Metamonada</taxon>
        <taxon>Diplomonadida</taxon>
        <taxon>Hexamitidae</taxon>
        <taxon>Hexamitinae</taxon>
        <taxon>Spironucleus</taxon>
    </lineage>
</organism>
<keyword evidence="4" id="KW-1185">Reference proteome</keyword>
<keyword evidence="1" id="KW-1133">Transmembrane helix</keyword>
<accession>V6LI35</accession>
<dbReference type="EMBL" id="AUWU02000003">
    <property type="protein sequence ID" value="KAH0575098.1"/>
    <property type="molecule type" value="Genomic_DNA"/>
</dbReference>
<reference evidence="2 3" key="1">
    <citation type="journal article" date="2014" name="PLoS Genet.">
        <title>The Genome of Spironucleus salmonicida Highlights a Fish Pathogen Adapted to Fluctuating Environments.</title>
        <authorList>
            <person name="Xu F."/>
            <person name="Jerlstrom-Hultqvist J."/>
            <person name="Einarsson E."/>
            <person name="Astvaldsson A."/>
            <person name="Svard S.G."/>
            <person name="Andersson J.O."/>
        </authorList>
    </citation>
    <scope>NUCLEOTIDE SEQUENCE</scope>
    <source>
        <strain evidence="3">ATCC 50377</strain>
    </source>
</reference>
<evidence type="ECO:0000313" key="4">
    <source>
        <dbReference type="Proteomes" id="UP000018208"/>
    </source>
</evidence>
<evidence type="ECO:0000313" key="2">
    <source>
        <dbReference type="EMBL" id="EST44197.1"/>
    </source>
</evidence>
<protein>
    <submittedName>
        <fullName evidence="2">Uncharacterized protein</fullName>
    </submittedName>
</protein>
<gene>
    <name evidence="2" type="ORF">SS50377_16003</name>
    <name evidence="3" type="ORF">SS50377_22720</name>
</gene>
<feature type="transmembrane region" description="Helical" evidence="1">
    <location>
        <begin position="96"/>
        <end position="124"/>
    </location>
</feature>
<reference evidence="3" key="2">
    <citation type="submission" date="2020-12" db="EMBL/GenBank/DDBJ databases">
        <title>New Spironucleus salmonicida genome in near-complete chromosomes.</title>
        <authorList>
            <person name="Xu F."/>
            <person name="Kurt Z."/>
            <person name="Jimenez-Gonzalez A."/>
            <person name="Astvaldsson A."/>
            <person name="Andersson J.O."/>
            <person name="Svard S.G."/>
        </authorList>
    </citation>
    <scope>NUCLEOTIDE SEQUENCE</scope>
    <source>
        <strain evidence="3">ATCC 50377</strain>
    </source>
</reference>
<keyword evidence="1" id="KW-0812">Transmembrane</keyword>
<dbReference type="EMBL" id="KI546124">
    <property type="protein sequence ID" value="EST44197.1"/>
    <property type="molecule type" value="Genomic_DNA"/>
</dbReference>
<proteinExistence type="predicted"/>
<keyword evidence="1" id="KW-0472">Membrane</keyword>
<dbReference type="VEuPathDB" id="GiardiaDB:SS50377_22720"/>
<dbReference type="Proteomes" id="UP000018208">
    <property type="component" value="Unassembled WGS sequence"/>
</dbReference>